<comment type="subcellular location">
    <subcellularLocation>
        <location evidence="1">Nucleus</location>
    </subcellularLocation>
</comment>
<evidence type="ECO:0000256" key="5">
    <source>
        <dbReference type="ARBA" id="ARBA00023163"/>
    </source>
</evidence>
<dbReference type="Gene3D" id="4.10.900.10">
    <property type="entry name" value="TCF3-CBD (Catenin binding domain)"/>
    <property type="match status" value="1"/>
</dbReference>
<protein>
    <recommendedName>
        <fullName evidence="8">CTNNB1 binding N-teminal domain-containing protein</fullName>
    </recommendedName>
</protein>
<evidence type="ECO:0000256" key="7">
    <source>
        <dbReference type="SAM" id="MobiDB-lite"/>
    </source>
</evidence>
<keyword evidence="5" id="KW-0804">Transcription</keyword>
<dbReference type="Pfam" id="PF08347">
    <property type="entry name" value="CTNNB1_binding"/>
    <property type="match status" value="1"/>
</dbReference>
<comment type="caution">
    <text evidence="9">The sequence shown here is derived from an EMBL/GenBank/DDBJ whole genome shotgun (WGS) entry which is preliminary data.</text>
</comment>
<feature type="domain" description="CTNNB1 binding N-teminal" evidence="8">
    <location>
        <begin position="6"/>
        <end position="143"/>
    </location>
</feature>
<name>A0A9Q1JHI1_SYNKA</name>
<feature type="compositionally biased region" description="Acidic residues" evidence="7">
    <location>
        <begin position="291"/>
        <end position="301"/>
    </location>
</feature>
<dbReference type="InterPro" id="IPR027397">
    <property type="entry name" value="Catenin-bd_sf"/>
</dbReference>
<keyword evidence="10" id="KW-1185">Reference proteome</keyword>
<dbReference type="EMBL" id="JAINUF010000001">
    <property type="protein sequence ID" value="KAJ8383009.1"/>
    <property type="molecule type" value="Genomic_DNA"/>
</dbReference>
<dbReference type="GO" id="GO:1990907">
    <property type="term" value="C:beta-catenin-TCF complex"/>
    <property type="evidence" value="ECO:0007669"/>
    <property type="project" value="TreeGrafter"/>
</dbReference>
<dbReference type="InterPro" id="IPR013558">
    <property type="entry name" value="CTNNB1-bd_N"/>
</dbReference>
<feature type="region of interest" description="Disordered" evidence="7">
    <location>
        <begin position="243"/>
        <end position="329"/>
    </location>
</feature>
<feature type="compositionally biased region" description="Basic and acidic residues" evidence="7">
    <location>
        <begin position="79"/>
        <end position="98"/>
    </location>
</feature>
<dbReference type="GO" id="GO:0000785">
    <property type="term" value="C:chromatin"/>
    <property type="evidence" value="ECO:0007669"/>
    <property type="project" value="TreeGrafter"/>
</dbReference>
<gene>
    <name evidence="9" type="ORF">SKAU_G00037870</name>
</gene>
<organism evidence="9 10">
    <name type="scientific">Synaphobranchus kaupii</name>
    <name type="common">Kaup's arrowtooth eel</name>
    <dbReference type="NCBI Taxonomy" id="118154"/>
    <lineage>
        <taxon>Eukaryota</taxon>
        <taxon>Metazoa</taxon>
        <taxon>Chordata</taxon>
        <taxon>Craniata</taxon>
        <taxon>Vertebrata</taxon>
        <taxon>Euteleostomi</taxon>
        <taxon>Actinopterygii</taxon>
        <taxon>Neopterygii</taxon>
        <taxon>Teleostei</taxon>
        <taxon>Anguilliformes</taxon>
        <taxon>Synaphobranchidae</taxon>
        <taxon>Synaphobranchus</taxon>
    </lineage>
</organism>
<proteinExistence type="predicted"/>
<feature type="compositionally biased region" description="Basic and acidic residues" evidence="7">
    <location>
        <begin position="21"/>
        <end position="42"/>
    </location>
</feature>
<accession>A0A9Q1JHI1</accession>
<evidence type="ECO:0000313" key="10">
    <source>
        <dbReference type="Proteomes" id="UP001152622"/>
    </source>
</evidence>
<dbReference type="GO" id="GO:0060429">
    <property type="term" value="P:epithelium development"/>
    <property type="evidence" value="ECO:0007669"/>
    <property type="project" value="UniProtKB-ARBA"/>
</dbReference>
<evidence type="ECO:0000313" key="9">
    <source>
        <dbReference type="EMBL" id="KAJ8383009.1"/>
    </source>
</evidence>
<dbReference type="AlphaFoldDB" id="A0A9Q1JHI1"/>
<dbReference type="PANTHER" id="PTHR10373:SF11">
    <property type="entry name" value="LYMPHOID ENHANCER-BINDING FACTOR 1"/>
    <property type="match status" value="1"/>
</dbReference>
<feature type="region of interest" description="Disordered" evidence="7">
    <location>
        <begin position="1"/>
        <end position="100"/>
    </location>
</feature>
<keyword evidence="6" id="KW-0539">Nucleus</keyword>
<dbReference type="FunFam" id="4.10.900.10:FF:000002">
    <property type="entry name" value="transcription factor 7-like 2 isoform X1"/>
    <property type="match status" value="1"/>
</dbReference>
<evidence type="ECO:0000256" key="2">
    <source>
        <dbReference type="ARBA" id="ARBA00023015"/>
    </source>
</evidence>
<dbReference type="GO" id="GO:0000981">
    <property type="term" value="F:DNA-binding transcription factor activity, RNA polymerase II-specific"/>
    <property type="evidence" value="ECO:0007669"/>
    <property type="project" value="TreeGrafter"/>
</dbReference>
<dbReference type="Proteomes" id="UP001152622">
    <property type="component" value="Chromosome 1"/>
</dbReference>
<feature type="region of interest" description="Disordered" evidence="7">
    <location>
        <begin position="124"/>
        <end position="149"/>
    </location>
</feature>
<evidence type="ECO:0000259" key="8">
    <source>
        <dbReference type="Pfam" id="PF08347"/>
    </source>
</evidence>
<evidence type="ECO:0000256" key="4">
    <source>
        <dbReference type="ARBA" id="ARBA00023159"/>
    </source>
</evidence>
<evidence type="ECO:0000256" key="3">
    <source>
        <dbReference type="ARBA" id="ARBA00023125"/>
    </source>
</evidence>
<sequence length="346" mass="37853">MPQLAGGGGGDPELCATDEMIPFKDEGDPEKEQIFAEINHPEEEGDLDDIKSSLVNESEINPNSGSHDAARQSQIPQDSYHEKHRDHNDDGKHHDAYNKGHPYPGYPGYIMMSNMNNDSYMSNGSLSPPMPRTHNDRTPSLDRPFPPQPSARGACRDIILVLIFPISNPLSPGGVGQMTPTIGMYNSSSFHQRGFGGHAGQNPVFQHMLFFRFFAPYGAGTPGPHATGIPHPAIVNHQVKHEPHHDGDFMHMKPHHEQRKEQEPQKASHQEAAERVYALHERDAGQRGGGVEEEEAEEGEDPGTCTRSRTENENGIHLTNGGKQNSSSACKEKAAAVGALLKMAAC</sequence>
<evidence type="ECO:0000256" key="6">
    <source>
        <dbReference type="ARBA" id="ARBA00023242"/>
    </source>
</evidence>
<evidence type="ECO:0000256" key="1">
    <source>
        <dbReference type="ARBA" id="ARBA00004123"/>
    </source>
</evidence>
<feature type="compositionally biased region" description="Basic and acidic residues" evidence="7">
    <location>
        <begin position="258"/>
        <end position="285"/>
    </location>
</feature>
<dbReference type="PANTHER" id="PTHR10373">
    <property type="entry name" value="TRANSCRIPTION FACTOR 7 FAMILY MEMBER"/>
    <property type="match status" value="1"/>
</dbReference>
<dbReference type="GO" id="GO:0060070">
    <property type="term" value="P:canonical Wnt signaling pathway"/>
    <property type="evidence" value="ECO:0007669"/>
    <property type="project" value="TreeGrafter"/>
</dbReference>
<dbReference type="OrthoDB" id="2307332at2759"/>
<feature type="compositionally biased region" description="Polar residues" evidence="7">
    <location>
        <begin position="53"/>
        <end position="77"/>
    </location>
</feature>
<reference evidence="9" key="1">
    <citation type="journal article" date="2023" name="Science">
        <title>Genome structures resolve the early diversification of teleost fishes.</title>
        <authorList>
            <person name="Parey E."/>
            <person name="Louis A."/>
            <person name="Montfort J."/>
            <person name="Bouchez O."/>
            <person name="Roques C."/>
            <person name="Iampietro C."/>
            <person name="Lluch J."/>
            <person name="Castinel A."/>
            <person name="Donnadieu C."/>
            <person name="Desvignes T."/>
            <person name="Floi Bucao C."/>
            <person name="Jouanno E."/>
            <person name="Wen M."/>
            <person name="Mejri S."/>
            <person name="Dirks R."/>
            <person name="Jansen H."/>
            <person name="Henkel C."/>
            <person name="Chen W.J."/>
            <person name="Zahm M."/>
            <person name="Cabau C."/>
            <person name="Klopp C."/>
            <person name="Thompson A.W."/>
            <person name="Robinson-Rechavi M."/>
            <person name="Braasch I."/>
            <person name="Lecointre G."/>
            <person name="Bobe J."/>
            <person name="Postlethwait J.H."/>
            <person name="Berthelot C."/>
            <person name="Roest Crollius H."/>
            <person name="Guiguen Y."/>
        </authorList>
    </citation>
    <scope>NUCLEOTIDE SEQUENCE</scope>
    <source>
        <strain evidence="9">WJC10195</strain>
    </source>
</reference>
<dbReference type="InterPro" id="IPR024940">
    <property type="entry name" value="TCF/LEF"/>
</dbReference>
<feature type="compositionally biased region" description="Gly residues" evidence="7">
    <location>
        <begin position="1"/>
        <end position="11"/>
    </location>
</feature>
<keyword evidence="3" id="KW-0238">DNA-binding</keyword>
<dbReference type="GO" id="GO:0000978">
    <property type="term" value="F:RNA polymerase II cis-regulatory region sequence-specific DNA binding"/>
    <property type="evidence" value="ECO:0007669"/>
    <property type="project" value="TreeGrafter"/>
</dbReference>
<keyword evidence="2" id="KW-0805">Transcription regulation</keyword>
<keyword evidence="4" id="KW-0010">Activator</keyword>